<feature type="region of interest" description="Disordered" evidence="1">
    <location>
        <begin position="1139"/>
        <end position="1168"/>
    </location>
</feature>
<reference evidence="3 4" key="1">
    <citation type="journal article" date="2019" name="PLoS ONE">
        <title>Comparative genome analysis indicates high evolutionary potential of pathogenicity genes in Colletotrichum tanaceti.</title>
        <authorList>
            <person name="Lelwala R.V."/>
            <person name="Korhonen P.K."/>
            <person name="Young N.D."/>
            <person name="Scott J.B."/>
            <person name="Ades P.A."/>
            <person name="Gasser R.B."/>
            <person name="Taylor P.W.J."/>
        </authorList>
    </citation>
    <scope>NUCLEOTIDE SEQUENCE [LARGE SCALE GENOMIC DNA]</scope>
    <source>
        <strain evidence="3">BRIP57314</strain>
    </source>
</reference>
<feature type="compositionally biased region" description="Basic and acidic residues" evidence="1">
    <location>
        <begin position="1159"/>
        <end position="1168"/>
    </location>
</feature>
<dbReference type="AlphaFoldDB" id="A0A4U6XRM6"/>
<evidence type="ECO:0000313" key="4">
    <source>
        <dbReference type="Proteomes" id="UP000310108"/>
    </source>
</evidence>
<sequence length="1168" mass="119049">MSLHLEHVTAVFLELLNLVASIDLLAAHLGLGVDGLHQHVGDVGNGPRGTAQVEAALVADVRLDDIAHGLAHAVLDVDLAGLIAGEGGAEVGDDAGVDVGLPLLAVKVLLALVAGAEVQQDGTDLLAAGLLQGAVLDEGAEGRQARAEAGHDEGRLGGRRELHDGGLDGGDDGRADGQAREVTRGVAEAVAAAGVNPVNDNDHEGDGVGGHGLGGCDGVLAALERGDDADQVVERRAGRGELLENVDVGDEVDLGALLEVGGALGTAEAGQDGPLALVRGELGQRLVEALGRLAEHVDVLLEGLVDGASLQGGRVFTGGDLDDGLRVEAVPGDELLDLGLVVLSMDAEGLANVVSEARVAEVELDVEDVAVVRLRREATVLLDGDGLLEGEALGGRLPVDKLRRLLRLLLVKADEAVGLDGRGQGAGNDVLGELSPGGLELDSAQGLAESLLDLSEGQGKTFGKGDLSDLLGSDVRAGNLKEGKLQQNLNGLGLLLGDRGLGGVQNVELNGLVEDLLAHDGREALLEILLFEAREVQEQLATGLDALEDVEVLEKLLVANGDDVSLLDGVGGLDGLLGAADVGADDAALEQVVEGLVDIDVAGGLTREQVADNGRRVDGNGVVGVPEGVLMGLDQRGEGLSLGIGIDKLAKDVGEGLRCEGLRGGVLDVRDRRVLAPLSGERDGSQDVGVESGLQRGVIDGELVLDLAQDRDGPGGLGNAGKEFLLDEGAVDADVDGADFDAIGGQTVDDLLGELGLGAAKDDEDGLGIVMSVVLEQAVGGAELVVEELEQLNDFAGIVESLVQGLDLARDLLVGLGDALLVQGVGSLQRLLGQLHPVLDTQVRGEGSHQSSQESRVLALVVIGGVEVLVEDIQEVGDLGGDGGSLADAGGLGGDAVVQVGNAALAERVNDTGGLAGEPDTVVDVEGRHQSGHEGREQGHVLRLVGAGAGNETETQLLGGPQSRIVVGNQTIGGVVVEGGDVSDEGGGDSVKKAQLVQGAAKVLQTQGGSEQSLWQMPLGQVEVGAEDVTQGEGAGAGPSLQLDKVGGLAVNVLLLSLGPRLCGDVEVEGGSRVGEDFVGQQEGNLLDEQLGRHVGRAGDGGECHGLAERKGRRHLLLRNGRAVGLLLLGLHLGRLTRQKTGNKRSKDEATEDGPGYTEDQKIEPHHS</sequence>
<evidence type="ECO:0000256" key="2">
    <source>
        <dbReference type="SAM" id="SignalP"/>
    </source>
</evidence>
<comment type="caution">
    <text evidence="3">The sequence shown here is derived from an EMBL/GenBank/DDBJ whole genome shotgun (WGS) entry which is preliminary data.</text>
</comment>
<dbReference type="Proteomes" id="UP000310108">
    <property type="component" value="Unassembled WGS sequence"/>
</dbReference>
<evidence type="ECO:0000313" key="3">
    <source>
        <dbReference type="EMBL" id="TKW58527.1"/>
    </source>
</evidence>
<proteinExistence type="predicted"/>
<feature type="region of interest" description="Disordered" evidence="1">
    <location>
        <begin position="142"/>
        <end position="177"/>
    </location>
</feature>
<accession>A0A4U6XRM6</accession>
<gene>
    <name evidence="3" type="ORF">CTA1_6466</name>
</gene>
<dbReference type="EMBL" id="PJEX01000023">
    <property type="protein sequence ID" value="TKW58527.1"/>
    <property type="molecule type" value="Genomic_DNA"/>
</dbReference>
<name>A0A4U6XRM6_9PEZI</name>
<organism evidence="3 4">
    <name type="scientific">Colletotrichum tanaceti</name>
    <dbReference type="NCBI Taxonomy" id="1306861"/>
    <lineage>
        <taxon>Eukaryota</taxon>
        <taxon>Fungi</taxon>
        <taxon>Dikarya</taxon>
        <taxon>Ascomycota</taxon>
        <taxon>Pezizomycotina</taxon>
        <taxon>Sordariomycetes</taxon>
        <taxon>Hypocreomycetidae</taxon>
        <taxon>Glomerellales</taxon>
        <taxon>Glomerellaceae</taxon>
        <taxon>Colletotrichum</taxon>
        <taxon>Colletotrichum destructivum species complex</taxon>
    </lineage>
</organism>
<keyword evidence="4" id="KW-1185">Reference proteome</keyword>
<feature type="signal peptide" evidence="2">
    <location>
        <begin position="1"/>
        <end position="21"/>
    </location>
</feature>
<keyword evidence="2" id="KW-0732">Signal</keyword>
<evidence type="ECO:0000256" key="1">
    <source>
        <dbReference type="SAM" id="MobiDB-lite"/>
    </source>
</evidence>
<protein>
    <recommendedName>
        <fullName evidence="5">NAD-specific glutamate dehydrogenase</fullName>
    </recommendedName>
</protein>
<feature type="chain" id="PRO_5020863413" description="NAD-specific glutamate dehydrogenase" evidence="2">
    <location>
        <begin position="22"/>
        <end position="1168"/>
    </location>
</feature>
<evidence type="ECO:0008006" key="5">
    <source>
        <dbReference type="Google" id="ProtNLM"/>
    </source>
</evidence>